<protein>
    <recommendedName>
        <fullName evidence="1">AttH domain-containing protein</fullName>
    </recommendedName>
</protein>
<evidence type="ECO:0000259" key="1">
    <source>
        <dbReference type="Pfam" id="PF07143"/>
    </source>
</evidence>
<dbReference type="Pfam" id="PF17186">
    <property type="entry name" value="Lipocalin_9"/>
    <property type="match status" value="1"/>
</dbReference>
<accession>A0ABT0GH18</accession>
<dbReference type="Pfam" id="PF07143">
    <property type="entry name" value="CrtC"/>
    <property type="match status" value="1"/>
</dbReference>
<dbReference type="RefSeq" id="WP_248207912.1">
    <property type="nucleotide sequence ID" value="NZ_JALNMH010000006.1"/>
</dbReference>
<evidence type="ECO:0000313" key="2">
    <source>
        <dbReference type="EMBL" id="MCK7593728.1"/>
    </source>
</evidence>
<name>A0ABT0GH18_9GAMM</name>
<dbReference type="SUPFAM" id="SSF159245">
    <property type="entry name" value="AttH-like"/>
    <property type="match status" value="1"/>
</dbReference>
<proteinExistence type="predicted"/>
<sequence length="370" mass="40770">MLRLIATLLCLLLAGCDPGPPPEAPLAQWLGAEGSAFPPLDPDYVPQFPRDFGAHPEQRVEWWYATFNLRDADGHRWGAQLALFRLALEPHAPDLEGWDARHLFMAHVAISDLGGGRFAYRERLSRPVVGLAGVRDSPLAVWVETCRLEATRPEPPMQRRIDCDLDGLSLQLEVVAEGPPVLHGMDGYSEKSGAGNASFYYSQPWLTARGTLRYPGAAPVTVAGRGWFDHEWSPGLLKGGQRGWDWLSLQLDDGRALMLFRLHDGQGGNAGVRGSLIEADGTLTKLGDGDADMQPERWWTSPHSGARYPLDWRITLPAHAIDLSLRARMDDQELNTQVRYWEGSVEATGQTRGAPLSGEGYLELTGYAAD</sequence>
<reference evidence="2" key="1">
    <citation type="submission" date="2022-04" db="EMBL/GenBank/DDBJ databases">
        <title>Lysobacter sp. CAU 1642 isolated from sea sand.</title>
        <authorList>
            <person name="Kim W."/>
        </authorList>
    </citation>
    <scope>NUCLEOTIDE SEQUENCE</scope>
    <source>
        <strain evidence="2">CAU 1642</strain>
    </source>
</reference>
<dbReference type="InterPro" id="IPR023374">
    <property type="entry name" value="AttH-like_dom_sf"/>
</dbReference>
<keyword evidence="3" id="KW-1185">Reference proteome</keyword>
<gene>
    <name evidence="2" type="ORF">M0G41_08605</name>
</gene>
<dbReference type="Gene3D" id="2.40.370.10">
    <property type="entry name" value="AttH-like domain"/>
    <property type="match status" value="2"/>
</dbReference>
<dbReference type="PANTHER" id="PTHR38591:SF1">
    <property type="entry name" value="BLL1000 PROTEIN"/>
    <property type="match status" value="1"/>
</dbReference>
<comment type="caution">
    <text evidence="2">The sequence shown here is derived from an EMBL/GenBank/DDBJ whole genome shotgun (WGS) entry which is preliminary data.</text>
</comment>
<evidence type="ECO:0000313" key="3">
    <source>
        <dbReference type="Proteomes" id="UP001431449"/>
    </source>
</evidence>
<dbReference type="EMBL" id="JALNMH010000006">
    <property type="protein sequence ID" value="MCK7593728.1"/>
    <property type="molecule type" value="Genomic_DNA"/>
</dbReference>
<organism evidence="2 3">
    <name type="scientific">Pseudomarimonas salicorniae</name>
    <dbReference type="NCBI Taxonomy" id="2933270"/>
    <lineage>
        <taxon>Bacteria</taxon>
        <taxon>Pseudomonadati</taxon>
        <taxon>Pseudomonadota</taxon>
        <taxon>Gammaproteobacteria</taxon>
        <taxon>Lysobacterales</taxon>
        <taxon>Lysobacteraceae</taxon>
        <taxon>Pseudomarimonas</taxon>
    </lineage>
</organism>
<dbReference type="PANTHER" id="PTHR38591">
    <property type="entry name" value="HYDROLASE"/>
    <property type="match status" value="1"/>
</dbReference>
<feature type="domain" description="AttH" evidence="1">
    <location>
        <begin position="60"/>
        <end position="233"/>
    </location>
</feature>
<dbReference type="PROSITE" id="PS51257">
    <property type="entry name" value="PROKAR_LIPOPROTEIN"/>
    <property type="match status" value="1"/>
</dbReference>
<dbReference type="Proteomes" id="UP001431449">
    <property type="component" value="Unassembled WGS sequence"/>
</dbReference>
<dbReference type="InterPro" id="IPR010791">
    <property type="entry name" value="AttH_dom"/>
</dbReference>